<dbReference type="Gene3D" id="3.40.50.12780">
    <property type="entry name" value="N-terminal domain of ligase-like"/>
    <property type="match status" value="1"/>
</dbReference>
<name>A0A8H4W0N8_9HELO</name>
<dbReference type="InterPro" id="IPR042099">
    <property type="entry name" value="ANL_N_sf"/>
</dbReference>
<organism evidence="2 3">
    <name type="scientific">Cudoniella acicularis</name>
    <dbReference type="NCBI Taxonomy" id="354080"/>
    <lineage>
        <taxon>Eukaryota</taxon>
        <taxon>Fungi</taxon>
        <taxon>Dikarya</taxon>
        <taxon>Ascomycota</taxon>
        <taxon>Pezizomycotina</taxon>
        <taxon>Leotiomycetes</taxon>
        <taxon>Helotiales</taxon>
        <taxon>Tricladiaceae</taxon>
        <taxon>Cudoniella</taxon>
    </lineage>
</organism>
<dbReference type="SUPFAM" id="SSF47336">
    <property type="entry name" value="ACP-like"/>
    <property type="match status" value="1"/>
</dbReference>
<evidence type="ECO:0000313" key="2">
    <source>
        <dbReference type="EMBL" id="KAF4629773.1"/>
    </source>
</evidence>
<dbReference type="PROSITE" id="PS50075">
    <property type="entry name" value="CARRIER"/>
    <property type="match status" value="1"/>
</dbReference>
<dbReference type="Pfam" id="PF00550">
    <property type="entry name" value="PP-binding"/>
    <property type="match status" value="1"/>
</dbReference>
<keyword evidence="3" id="KW-1185">Reference proteome</keyword>
<dbReference type="InterPro" id="IPR009081">
    <property type="entry name" value="PP-bd_ACP"/>
</dbReference>
<dbReference type="InterPro" id="IPR020845">
    <property type="entry name" value="AMP-binding_CS"/>
</dbReference>
<dbReference type="GO" id="GO:0006633">
    <property type="term" value="P:fatty acid biosynthetic process"/>
    <property type="evidence" value="ECO:0007669"/>
    <property type="project" value="TreeGrafter"/>
</dbReference>
<dbReference type="GO" id="GO:0031957">
    <property type="term" value="F:very long-chain fatty acid-CoA ligase activity"/>
    <property type="evidence" value="ECO:0007669"/>
    <property type="project" value="TreeGrafter"/>
</dbReference>
<dbReference type="InterPro" id="IPR029058">
    <property type="entry name" value="AB_hydrolase_fold"/>
</dbReference>
<dbReference type="InterPro" id="IPR036736">
    <property type="entry name" value="ACP-like_sf"/>
</dbReference>
<dbReference type="Gene3D" id="3.30.300.30">
    <property type="match status" value="1"/>
</dbReference>
<proteinExistence type="predicted"/>
<dbReference type="AlphaFoldDB" id="A0A8H4W0N8"/>
<dbReference type="InterPro" id="IPR000873">
    <property type="entry name" value="AMP-dep_synth/lig_dom"/>
</dbReference>
<accession>A0A8H4W0N8</accession>
<evidence type="ECO:0000259" key="1">
    <source>
        <dbReference type="PROSITE" id="PS50075"/>
    </source>
</evidence>
<protein>
    <recommendedName>
        <fullName evidence="1">Carrier domain-containing protein</fullName>
    </recommendedName>
</protein>
<dbReference type="OrthoDB" id="10253869at2759"/>
<gene>
    <name evidence="2" type="ORF">G7Y89_g8369</name>
</gene>
<dbReference type="Proteomes" id="UP000566819">
    <property type="component" value="Unassembled WGS sequence"/>
</dbReference>
<comment type="caution">
    <text evidence="2">The sequence shown here is derived from an EMBL/GenBank/DDBJ whole genome shotgun (WGS) entry which is preliminary data.</text>
</comment>
<dbReference type="EMBL" id="JAAMPI010000628">
    <property type="protein sequence ID" value="KAF4629773.1"/>
    <property type="molecule type" value="Genomic_DNA"/>
</dbReference>
<dbReference type="PANTHER" id="PTHR24096:SF267">
    <property type="entry name" value="MALONATE--COA LIGASE ACSF3, MITOCHONDRIAL"/>
    <property type="match status" value="1"/>
</dbReference>
<dbReference type="InterPro" id="IPR001031">
    <property type="entry name" value="Thioesterase"/>
</dbReference>
<dbReference type="Pfam" id="PF00975">
    <property type="entry name" value="Thioesterase"/>
    <property type="match status" value="1"/>
</dbReference>
<dbReference type="SUPFAM" id="SSF56801">
    <property type="entry name" value="Acetyl-CoA synthetase-like"/>
    <property type="match status" value="1"/>
</dbReference>
<reference evidence="2 3" key="1">
    <citation type="submission" date="2020-03" db="EMBL/GenBank/DDBJ databases">
        <title>Draft Genome Sequence of Cudoniella acicularis.</title>
        <authorList>
            <person name="Buettner E."/>
            <person name="Kellner H."/>
        </authorList>
    </citation>
    <scope>NUCLEOTIDE SEQUENCE [LARGE SCALE GENOMIC DNA]</scope>
    <source>
        <strain evidence="2 3">DSM 108380</strain>
    </source>
</reference>
<dbReference type="Gene3D" id="1.10.1200.10">
    <property type="entry name" value="ACP-like"/>
    <property type="match status" value="1"/>
</dbReference>
<dbReference type="PROSITE" id="PS00455">
    <property type="entry name" value="AMP_BINDING"/>
    <property type="match status" value="1"/>
</dbReference>
<dbReference type="PANTHER" id="PTHR24096">
    <property type="entry name" value="LONG-CHAIN-FATTY-ACID--COA LIGASE"/>
    <property type="match status" value="1"/>
</dbReference>
<dbReference type="InterPro" id="IPR045851">
    <property type="entry name" value="AMP-bd_C_sf"/>
</dbReference>
<dbReference type="Gene3D" id="3.40.50.1820">
    <property type="entry name" value="alpha/beta hydrolase"/>
    <property type="match status" value="1"/>
</dbReference>
<sequence length="867" mass="96521">MRFQNLQQLLEWSVENVSNRKIVTYPLGDTQSPTVLIYPAILHEARQKCALLRSLDNFHTGNVVLLHLSDHLNGIIWFWASLYAGCIPAMSTPFSNNSGHRILHIEHLSKMLKDPLCITSERSLDQFSGQEFLRPITVESLEKTNPRSVLDDTLEAPSPENTALLMLTSGSTGNAKAVCLSHGQILVALAGKFSVIQLPNDGSFFNWIALDHVASIVEIHLQALFVGVDQIHVHAADIITNPVEFLHLIDQHRVSRTFAPNFFLSRLRKSLEKMDAPANWDLSCLRYLASGGEANVTETCAAVSSLLTKYGAPERTIVPGFGMTETCAGSIFNTNFPTYDIVNDFEFASVGHCMPGVEMRVTSDKGSLGVNEVGDLEVTGPVVFKEYFNNEPTTAEAFTKDGWFRTGDRALIDSSGHLILMGRKKDTLIVNGVKYNPEEIESAIEDARIPGVTSSFTVCFSSLRSSIQTEKIYVIFLPAYDSQNTTAHLDTLNAIITIVMMQTGARPEPLPLDGNVLQKSTLGKISRTKIKQAFERGDYAVYEELSKERMSLHKTLHNQKPRNQTEELLLGVFSNALQIEDGSFDVTTPIFTTGITSIELISLKRNIEEHLDLTSPIPIITLMTNPTIRSLVTALEKSSTKQEYEPVVTIQPHGTKNPLWLVHPGVGEVLVFLNLAKYFPDRPIYAFRARGFSKNESYFTDINDAIYTYHAAIKRRQPQGPYLLAGYSYGSMLAFEISKILESNGDEVGFLGVFNLPPHIKSRMRQLNWVECILHLSYFLELITEAQSQDLAAEFYLLPREEVFANILTRADTRRLAELSLTPIALINWANVAYALQSMAVNYEPSGSVAKMDVFYCTPLAVVAAKI</sequence>
<feature type="domain" description="Carrier" evidence="1">
    <location>
        <begin position="560"/>
        <end position="639"/>
    </location>
</feature>
<dbReference type="SUPFAM" id="SSF53474">
    <property type="entry name" value="alpha/beta-Hydrolases"/>
    <property type="match status" value="1"/>
</dbReference>
<dbReference type="Pfam" id="PF00501">
    <property type="entry name" value="AMP-binding"/>
    <property type="match status" value="1"/>
</dbReference>
<evidence type="ECO:0000313" key="3">
    <source>
        <dbReference type="Proteomes" id="UP000566819"/>
    </source>
</evidence>